<protein>
    <submittedName>
        <fullName evidence="1">Uncharacterized protein</fullName>
    </submittedName>
</protein>
<sequence>MSGNLEIFEEHTLNFVWFLLLFQFRFRILGKTMTEGGVTKFTRLIKSIKNLFSLFKRWLNPAAATSLQSLLLVISKEQRY</sequence>
<dbReference type="EMBL" id="CAKMRJ010005745">
    <property type="protein sequence ID" value="CAH1453437.1"/>
    <property type="molecule type" value="Genomic_DNA"/>
</dbReference>
<evidence type="ECO:0000313" key="2">
    <source>
        <dbReference type="Proteomes" id="UP001157418"/>
    </source>
</evidence>
<comment type="caution">
    <text evidence="1">The sequence shown here is derived from an EMBL/GenBank/DDBJ whole genome shotgun (WGS) entry which is preliminary data.</text>
</comment>
<dbReference type="AlphaFoldDB" id="A0AAU9PV14"/>
<evidence type="ECO:0000313" key="1">
    <source>
        <dbReference type="EMBL" id="CAH1453437.1"/>
    </source>
</evidence>
<proteinExistence type="predicted"/>
<reference evidence="1 2" key="1">
    <citation type="submission" date="2022-01" db="EMBL/GenBank/DDBJ databases">
        <authorList>
            <person name="Xiong W."/>
            <person name="Schranz E."/>
        </authorList>
    </citation>
    <scope>NUCLEOTIDE SEQUENCE [LARGE SCALE GENOMIC DNA]</scope>
</reference>
<gene>
    <name evidence="1" type="ORF">LVIROSA_LOCUS38678</name>
</gene>
<organism evidence="1 2">
    <name type="scientific">Lactuca virosa</name>
    <dbReference type="NCBI Taxonomy" id="75947"/>
    <lineage>
        <taxon>Eukaryota</taxon>
        <taxon>Viridiplantae</taxon>
        <taxon>Streptophyta</taxon>
        <taxon>Embryophyta</taxon>
        <taxon>Tracheophyta</taxon>
        <taxon>Spermatophyta</taxon>
        <taxon>Magnoliopsida</taxon>
        <taxon>eudicotyledons</taxon>
        <taxon>Gunneridae</taxon>
        <taxon>Pentapetalae</taxon>
        <taxon>asterids</taxon>
        <taxon>campanulids</taxon>
        <taxon>Asterales</taxon>
        <taxon>Asteraceae</taxon>
        <taxon>Cichorioideae</taxon>
        <taxon>Cichorieae</taxon>
        <taxon>Lactucinae</taxon>
        <taxon>Lactuca</taxon>
    </lineage>
</organism>
<dbReference type="Proteomes" id="UP001157418">
    <property type="component" value="Unassembled WGS sequence"/>
</dbReference>
<accession>A0AAU9PV14</accession>
<name>A0AAU9PV14_9ASTR</name>
<keyword evidence="2" id="KW-1185">Reference proteome</keyword>